<accession>A0A8A7KBW5</accession>
<keyword evidence="3" id="KW-1185">Reference proteome</keyword>
<protein>
    <submittedName>
        <fullName evidence="2">Sulfurtransferase</fullName>
    </submittedName>
</protein>
<dbReference type="PANTHER" id="PTHR43031:SF16">
    <property type="entry name" value="OXIDOREDUCTASE"/>
    <property type="match status" value="1"/>
</dbReference>
<dbReference type="PANTHER" id="PTHR43031">
    <property type="entry name" value="FAD-DEPENDENT OXIDOREDUCTASE"/>
    <property type="match status" value="1"/>
</dbReference>
<gene>
    <name evidence="2" type="ORF">GM661_13705</name>
</gene>
<dbReference type="Gene3D" id="3.40.250.10">
    <property type="entry name" value="Rhodanese-like domain"/>
    <property type="match status" value="2"/>
</dbReference>
<name>A0A8A7KBW5_9FIRM</name>
<dbReference type="InterPro" id="IPR036873">
    <property type="entry name" value="Rhodanese-like_dom_sf"/>
</dbReference>
<dbReference type="InterPro" id="IPR001763">
    <property type="entry name" value="Rhodanese-like_dom"/>
</dbReference>
<dbReference type="InterPro" id="IPR001307">
    <property type="entry name" value="Thiosulphate_STrfase_CS"/>
</dbReference>
<dbReference type="KEGG" id="ifn:GM661_13705"/>
<dbReference type="PROSITE" id="PS00380">
    <property type="entry name" value="RHODANESE_1"/>
    <property type="match status" value="1"/>
</dbReference>
<feature type="domain" description="Rhodanese" evidence="1">
    <location>
        <begin position="61"/>
        <end position="150"/>
    </location>
</feature>
<evidence type="ECO:0000313" key="2">
    <source>
        <dbReference type="EMBL" id="QTL98941.1"/>
    </source>
</evidence>
<dbReference type="CDD" id="cd00158">
    <property type="entry name" value="RHOD"/>
    <property type="match status" value="2"/>
</dbReference>
<dbReference type="InterPro" id="IPR050229">
    <property type="entry name" value="GlpE_sulfurtransferase"/>
</dbReference>
<dbReference type="Pfam" id="PF00581">
    <property type="entry name" value="Rhodanese"/>
    <property type="match status" value="2"/>
</dbReference>
<evidence type="ECO:0000259" key="1">
    <source>
        <dbReference type="PROSITE" id="PS50206"/>
    </source>
</evidence>
<dbReference type="PROSITE" id="PS50206">
    <property type="entry name" value="RHODANESE_3"/>
    <property type="match status" value="2"/>
</dbReference>
<dbReference type="Proteomes" id="UP000665020">
    <property type="component" value="Chromosome"/>
</dbReference>
<feature type="domain" description="Rhodanese" evidence="1">
    <location>
        <begin position="206"/>
        <end position="301"/>
    </location>
</feature>
<dbReference type="RefSeq" id="WP_230867343.1">
    <property type="nucleotide sequence ID" value="NZ_CP046640.1"/>
</dbReference>
<dbReference type="SMART" id="SM00450">
    <property type="entry name" value="RHOD"/>
    <property type="match status" value="2"/>
</dbReference>
<sequence>MRRKMIFSIMMALVLVTGIVGTGSVLAVSEKVEEAVNSYFANLPEDNSMIAEDSFIEKVKSGEKLFILDIRQADVYNEGHIKGAINLPWGPDAIPENLDKLPADETIYVYCYTAQTANQTVALLNFAGFEAKSVRFGWNLGISRVAGYEAVVETKNNELEGTSPYKIAPEIKDAVVDYYQGLADVDGTMFKNYKISEDLLKMTIDAEQDIIILSIRQSSAYSKGHIPGAINIPWGKGMQEYFGQLPADKKIVVYCYTGQTAGQTVAGLRMLGYDAVSLNGGMGTAANKPYGWSNKGYEIVK</sequence>
<evidence type="ECO:0000313" key="3">
    <source>
        <dbReference type="Proteomes" id="UP000665020"/>
    </source>
</evidence>
<dbReference type="AlphaFoldDB" id="A0A8A7KBW5"/>
<reference evidence="2" key="1">
    <citation type="submission" date="2019-12" db="EMBL/GenBank/DDBJ databases">
        <authorList>
            <person name="zhang j."/>
            <person name="sun C.M."/>
        </authorList>
    </citation>
    <scope>NUCLEOTIDE SEQUENCE</scope>
    <source>
        <strain evidence="2">NS-1</strain>
    </source>
</reference>
<proteinExistence type="predicted"/>
<organism evidence="2 3">
    <name type="scientific">Iocasia fonsfrigidae</name>
    <dbReference type="NCBI Taxonomy" id="2682810"/>
    <lineage>
        <taxon>Bacteria</taxon>
        <taxon>Bacillati</taxon>
        <taxon>Bacillota</taxon>
        <taxon>Clostridia</taxon>
        <taxon>Halanaerobiales</taxon>
        <taxon>Halanaerobiaceae</taxon>
        <taxon>Iocasia</taxon>
    </lineage>
</organism>
<dbReference type="EMBL" id="CP046640">
    <property type="protein sequence ID" value="QTL98941.1"/>
    <property type="molecule type" value="Genomic_DNA"/>
</dbReference>
<dbReference type="SUPFAM" id="SSF52821">
    <property type="entry name" value="Rhodanese/Cell cycle control phosphatase"/>
    <property type="match status" value="2"/>
</dbReference>
<dbReference type="GO" id="GO:0004792">
    <property type="term" value="F:thiosulfate-cyanide sulfurtransferase activity"/>
    <property type="evidence" value="ECO:0007669"/>
    <property type="project" value="InterPro"/>
</dbReference>